<sequence>MEPFANELELIINEHRCSHCFGTDSRSLRQLYRGAEDGCAFFSIGVAVVDWAVSSEGLLGYTRDEIRTVWLETFKSQIHFYFDVSKHDNDNCPIVYQVKAGVDSVFERPIVGPNKLLASTRSEATFDIIKAWIEECAQTHVRCKHNMIDRSQNALQNVRFLEIQDQRVLLREGIVPEKYACLSHCWGTGQEIYKTRDDTVSVHSKSGILTELLPTTFQDAVEACQRLAIRYLWIDSLCIIQDNTQDWNDQASNMADIYENAYITIAASQASDPTKGCFIENSLSIIGVPLLGHRDIYVRKEPDLVSSLQDDSLWPLLSRAWAFQELSLSPRTIHFGPKEIIWHCQRKWEDQSASMTSVSGVSVNSYPFCDGLWVPKFANEVNTNLQGSWYKIVSGYSRKKLTFCTDRLSAIAAMASRMRKMRSSDRYLAGLWETTLVHDLLWSTVGSYHLRAPDHVIRERIAVMEEAERLPTWSWASAHEGVFWIESEQEILEGVRIKEIKYATRSADILGKVTEGKIVIKAPMCELDSLAKLPNGQKWFDLASPEAEGINLTSTELTVQDFQWDDCGSCDQMPTISDIHVMFVTAPKAGSKESLMPAKALLLKETACEGHWARVGVCTASLAAFFYYYRSLEQPENKPGEIGLGSRPVYQECGVSLRAKLEAIPSQTITLI</sequence>
<dbReference type="AlphaFoldDB" id="A0A8K0RI88"/>
<evidence type="ECO:0000313" key="2">
    <source>
        <dbReference type="EMBL" id="KAH7094332.1"/>
    </source>
</evidence>
<proteinExistence type="predicted"/>
<reference evidence="2" key="1">
    <citation type="journal article" date="2021" name="Nat. Commun.">
        <title>Genetic determinants of endophytism in the Arabidopsis root mycobiome.</title>
        <authorList>
            <person name="Mesny F."/>
            <person name="Miyauchi S."/>
            <person name="Thiergart T."/>
            <person name="Pickel B."/>
            <person name="Atanasova L."/>
            <person name="Karlsson M."/>
            <person name="Huettel B."/>
            <person name="Barry K.W."/>
            <person name="Haridas S."/>
            <person name="Chen C."/>
            <person name="Bauer D."/>
            <person name="Andreopoulos W."/>
            <person name="Pangilinan J."/>
            <person name="LaButti K."/>
            <person name="Riley R."/>
            <person name="Lipzen A."/>
            <person name="Clum A."/>
            <person name="Drula E."/>
            <person name="Henrissat B."/>
            <person name="Kohler A."/>
            <person name="Grigoriev I.V."/>
            <person name="Martin F.M."/>
            <person name="Hacquard S."/>
        </authorList>
    </citation>
    <scope>NUCLEOTIDE SEQUENCE</scope>
    <source>
        <strain evidence="2">MPI-SDFR-AT-0120</strain>
    </source>
</reference>
<evidence type="ECO:0000313" key="3">
    <source>
        <dbReference type="Proteomes" id="UP000813461"/>
    </source>
</evidence>
<organism evidence="2 3">
    <name type="scientific">Paraphoma chrysanthemicola</name>
    <dbReference type="NCBI Taxonomy" id="798071"/>
    <lineage>
        <taxon>Eukaryota</taxon>
        <taxon>Fungi</taxon>
        <taxon>Dikarya</taxon>
        <taxon>Ascomycota</taxon>
        <taxon>Pezizomycotina</taxon>
        <taxon>Dothideomycetes</taxon>
        <taxon>Pleosporomycetidae</taxon>
        <taxon>Pleosporales</taxon>
        <taxon>Pleosporineae</taxon>
        <taxon>Phaeosphaeriaceae</taxon>
        <taxon>Paraphoma</taxon>
    </lineage>
</organism>
<dbReference type="InterPro" id="IPR010730">
    <property type="entry name" value="HET"/>
</dbReference>
<comment type="caution">
    <text evidence="2">The sequence shown here is derived from an EMBL/GenBank/DDBJ whole genome shotgun (WGS) entry which is preliminary data.</text>
</comment>
<dbReference type="Pfam" id="PF06985">
    <property type="entry name" value="HET"/>
    <property type="match status" value="1"/>
</dbReference>
<evidence type="ECO:0000259" key="1">
    <source>
        <dbReference type="Pfam" id="PF06985"/>
    </source>
</evidence>
<dbReference type="PANTHER" id="PTHR33112:SF13">
    <property type="entry name" value="HETEROKARYON INCOMPATIBILITY DOMAIN-CONTAINING PROTEIN"/>
    <property type="match status" value="1"/>
</dbReference>
<dbReference type="EMBL" id="JAGMVJ010000001">
    <property type="protein sequence ID" value="KAH7094332.1"/>
    <property type="molecule type" value="Genomic_DNA"/>
</dbReference>
<protein>
    <submittedName>
        <fullName evidence="2">Heterokaryon incompatibility protein-domain-containing protein</fullName>
    </submittedName>
</protein>
<gene>
    <name evidence="2" type="ORF">FB567DRAFT_585717</name>
</gene>
<dbReference type="Proteomes" id="UP000813461">
    <property type="component" value="Unassembled WGS sequence"/>
</dbReference>
<dbReference type="PANTHER" id="PTHR33112">
    <property type="entry name" value="DOMAIN PROTEIN, PUTATIVE-RELATED"/>
    <property type="match status" value="1"/>
</dbReference>
<dbReference type="OrthoDB" id="2958217at2759"/>
<keyword evidence="3" id="KW-1185">Reference proteome</keyword>
<feature type="domain" description="Heterokaryon incompatibility" evidence="1">
    <location>
        <begin position="179"/>
        <end position="325"/>
    </location>
</feature>
<accession>A0A8K0RI88</accession>
<name>A0A8K0RI88_9PLEO</name>